<dbReference type="STRING" id="419481.SAMN05216233_113109"/>
<dbReference type="Pfam" id="PF00037">
    <property type="entry name" value="Fer4"/>
    <property type="match status" value="1"/>
</dbReference>
<proteinExistence type="predicted"/>
<keyword evidence="1" id="KW-0479">Metal-binding</keyword>
<name>A0A1G5HDA7_9BACT</name>
<feature type="domain" description="4Fe-4S ferredoxin-type" evidence="4">
    <location>
        <begin position="188"/>
        <end position="210"/>
    </location>
</feature>
<dbReference type="AlphaFoldDB" id="A0A1G5HDA7"/>
<dbReference type="GO" id="GO:0046872">
    <property type="term" value="F:metal ion binding"/>
    <property type="evidence" value="ECO:0007669"/>
    <property type="project" value="UniProtKB-KW"/>
</dbReference>
<dbReference type="PROSITE" id="PS00198">
    <property type="entry name" value="4FE4S_FER_1"/>
    <property type="match status" value="1"/>
</dbReference>
<reference evidence="5 6" key="1">
    <citation type="submission" date="2016-10" db="EMBL/GenBank/DDBJ databases">
        <authorList>
            <person name="de Groot N.N."/>
        </authorList>
    </citation>
    <scope>NUCLEOTIDE SEQUENCE [LARGE SCALE GENOMIC DNA]</scope>
    <source>
        <strain evidence="5 6">AA1</strain>
    </source>
</reference>
<dbReference type="Gene3D" id="3.30.70.20">
    <property type="match status" value="1"/>
</dbReference>
<evidence type="ECO:0000259" key="4">
    <source>
        <dbReference type="Pfam" id="PF00037"/>
    </source>
</evidence>
<dbReference type="InterPro" id="IPR017900">
    <property type="entry name" value="4Fe4S_Fe_S_CS"/>
</dbReference>
<dbReference type="OrthoDB" id="5488678at2"/>
<organism evidence="5 6">
    <name type="scientific">Desulfoluna spongiiphila</name>
    <dbReference type="NCBI Taxonomy" id="419481"/>
    <lineage>
        <taxon>Bacteria</taxon>
        <taxon>Pseudomonadati</taxon>
        <taxon>Thermodesulfobacteriota</taxon>
        <taxon>Desulfobacteria</taxon>
        <taxon>Desulfobacterales</taxon>
        <taxon>Desulfolunaceae</taxon>
        <taxon>Desulfoluna</taxon>
    </lineage>
</organism>
<dbReference type="SUPFAM" id="SSF54862">
    <property type="entry name" value="4Fe-4S ferredoxins"/>
    <property type="match status" value="1"/>
</dbReference>
<keyword evidence="3" id="KW-0411">Iron-sulfur</keyword>
<sequence length="226" mass="25537">MDSFLSKRLETYDKWLKARRISHSSRVVPVSESVQEKQWVLPTEQVTEIVRTAKTVAVQACECRARYKRCNNPLEVCLLFDEMAEACMDKGEARRVEFSEAKEILKHANRCGLVHLALYRPDHALYALCSCCPCCCHELQIIRDSGRRELIAHSDYVAVTQVDDCVHCRECVDRCVFGAREFENGHMIFHPHACTGCGLCVTTCPTGAISLSESTRPMPLSSPRRG</sequence>
<protein>
    <submittedName>
        <fullName evidence="5">4Fe-4S binding domain-containing protein</fullName>
    </submittedName>
</protein>
<accession>A0A1G5HDA7</accession>
<dbReference type="InterPro" id="IPR017896">
    <property type="entry name" value="4Fe4S_Fe-S-bd"/>
</dbReference>
<keyword evidence="2" id="KW-0408">Iron</keyword>
<dbReference type="RefSeq" id="WP_092212316.1">
    <property type="nucleotide sequence ID" value="NZ_FMUX01000013.1"/>
</dbReference>
<evidence type="ECO:0000313" key="6">
    <source>
        <dbReference type="Proteomes" id="UP000198870"/>
    </source>
</evidence>
<evidence type="ECO:0000313" key="5">
    <source>
        <dbReference type="EMBL" id="SCY61687.1"/>
    </source>
</evidence>
<gene>
    <name evidence="5" type="ORF">SAMN05216233_113109</name>
</gene>
<evidence type="ECO:0000256" key="3">
    <source>
        <dbReference type="ARBA" id="ARBA00023014"/>
    </source>
</evidence>
<dbReference type="Proteomes" id="UP000198870">
    <property type="component" value="Unassembled WGS sequence"/>
</dbReference>
<evidence type="ECO:0000256" key="1">
    <source>
        <dbReference type="ARBA" id="ARBA00022723"/>
    </source>
</evidence>
<dbReference type="EMBL" id="FMUX01000013">
    <property type="protein sequence ID" value="SCY61687.1"/>
    <property type="molecule type" value="Genomic_DNA"/>
</dbReference>
<keyword evidence="6" id="KW-1185">Reference proteome</keyword>
<evidence type="ECO:0000256" key="2">
    <source>
        <dbReference type="ARBA" id="ARBA00023004"/>
    </source>
</evidence>
<dbReference type="GO" id="GO:0051536">
    <property type="term" value="F:iron-sulfur cluster binding"/>
    <property type="evidence" value="ECO:0007669"/>
    <property type="project" value="UniProtKB-KW"/>
</dbReference>